<comment type="caution">
    <text evidence="3">The sequence shown here is derived from an EMBL/GenBank/DDBJ whole genome shotgun (WGS) entry which is preliminary data.</text>
</comment>
<dbReference type="Proteomes" id="UP000271010">
    <property type="component" value="Unassembled WGS sequence"/>
</dbReference>
<keyword evidence="1" id="KW-0547">Nucleotide-binding</keyword>
<sequence>MKKIKVLIYPCGAENALEVYAAIRHSVHVQVVAATSKYDHSDLIYEEQVFILPNVVDTNFVEEVNDLILQEKIDFIFPTHDTVALYLAKYQAVIKAGVITSDYVTNEICRYKSKTYEVFSSQPFVPIVFNNVIPNEFPIFAKPDVGEGAKGASKISNLEEYNQLQAKVSSRDLVFVEYLPGKEYTIDCFTDRNGKLLFCGARERAHVSMGISFHNKEFAVTEDIKNIADAINTKLSLRGLWFFQLKEDKNGHLKLLEVSTRVASSMGFFRQKGVNFPLLSIFDAMGMNVEINSNEFTVELFRSTTNRYRLGIDYDNVYIDFDDTLIVNNKVNLSLIKFIYQCISKNKRIILITKHAEDLTVTLRKYRISPVLFDEIVVLKLTDRKSEAIKKHRSIFIDNWYLERKEVKEALGIPVFDVDAIDGLLSGY</sequence>
<organism evidence="3 4">
    <name type="scientific">Rufibacter immobilis</name>
    <dbReference type="NCBI Taxonomy" id="1348778"/>
    <lineage>
        <taxon>Bacteria</taxon>
        <taxon>Pseudomonadati</taxon>
        <taxon>Bacteroidota</taxon>
        <taxon>Cytophagia</taxon>
        <taxon>Cytophagales</taxon>
        <taxon>Hymenobacteraceae</taxon>
        <taxon>Rufibacter</taxon>
    </lineage>
</organism>
<name>A0A3M9MZ82_9BACT</name>
<proteinExistence type="predicted"/>
<keyword evidence="1" id="KW-0067">ATP-binding</keyword>
<evidence type="ECO:0000313" key="3">
    <source>
        <dbReference type="EMBL" id="RNI30859.1"/>
    </source>
</evidence>
<gene>
    <name evidence="3" type="ORF">EFA69_07075</name>
</gene>
<dbReference type="OrthoDB" id="9803907at2"/>
<feature type="domain" description="ATP-grasp" evidence="2">
    <location>
        <begin position="90"/>
        <end position="287"/>
    </location>
</feature>
<dbReference type="GO" id="GO:0005524">
    <property type="term" value="F:ATP binding"/>
    <property type="evidence" value="ECO:0007669"/>
    <property type="project" value="UniProtKB-UniRule"/>
</dbReference>
<dbReference type="InterPro" id="IPR011761">
    <property type="entry name" value="ATP-grasp"/>
</dbReference>
<dbReference type="Pfam" id="PF15632">
    <property type="entry name" value="ATPgrasp_Ter"/>
    <property type="match status" value="1"/>
</dbReference>
<dbReference type="RefSeq" id="WP_123132402.1">
    <property type="nucleotide sequence ID" value="NZ_RJJE01000007.1"/>
</dbReference>
<dbReference type="PROSITE" id="PS50975">
    <property type="entry name" value="ATP_GRASP"/>
    <property type="match status" value="1"/>
</dbReference>
<evidence type="ECO:0000256" key="1">
    <source>
        <dbReference type="PROSITE-ProRule" id="PRU00409"/>
    </source>
</evidence>
<dbReference type="AlphaFoldDB" id="A0A3M9MZ82"/>
<dbReference type="SUPFAM" id="SSF56059">
    <property type="entry name" value="Glutathione synthetase ATP-binding domain-like"/>
    <property type="match status" value="1"/>
</dbReference>
<evidence type="ECO:0000313" key="4">
    <source>
        <dbReference type="Proteomes" id="UP000271010"/>
    </source>
</evidence>
<accession>A0A3M9MZ82</accession>
<dbReference type="Gene3D" id="3.30.470.20">
    <property type="entry name" value="ATP-grasp fold, B domain"/>
    <property type="match status" value="1"/>
</dbReference>
<dbReference type="GO" id="GO:0046872">
    <property type="term" value="F:metal ion binding"/>
    <property type="evidence" value="ECO:0007669"/>
    <property type="project" value="InterPro"/>
</dbReference>
<keyword evidence="4" id="KW-1185">Reference proteome</keyword>
<dbReference type="Gene3D" id="3.40.50.20">
    <property type="match status" value="1"/>
</dbReference>
<evidence type="ECO:0000259" key="2">
    <source>
        <dbReference type="PROSITE" id="PS50975"/>
    </source>
</evidence>
<protein>
    <submittedName>
        <fullName evidence="3">Carbamoylphosphate synthase large subunit short form</fullName>
    </submittedName>
</protein>
<dbReference type="EMBL" id="RJJE01000007">
    <property type="protein sequence ID" value="RNI30859.1"/>
    <property type="molecule type" value="Genomic_DNA"/>
</dbReference>
<reference evidence="3 4" key="1">
    <citation type="submission" date="2018-11" db="EMBL/GenBank/DDBJ databases">
        <title>Rufibacter latericius sp. nov., isolated from water in Baiyang Lake.</title>
        <authorList>
            <person name="Yang Y."/>
        </authorList>
    </citation>
    <scope>NUCLEOTIDE SEQUENCE [LARGE SCALE GENOMIC DNA]</scope>
    <source>
        <strain evidence="3 4">MCC P1</strain>
    </source>
</reference>